<feature type="binding site" evidence="4">
    <location>
        <position position="86"/>
    </location>
    <ligand>
        <name>(6R)-10-formyltetrahydrofolate</name>
        <dbReference type="ChEBI" id="CHEBI:195366"/>
    </ligand>
</feature>
<evidence type="ECO:0000256" key="2">
    <source>
        <dbReference type="ARBA" id="ARBA00022679"/>
    </source>
</evidence>
<protein>
    <recommendedName>
        <fullName evidence="4">Phosphoribosylglycinamide formyltransferase</fullName>
        <ecNumber evidence="4">2.1.2.2</ecNumber>
    </recommendedName>
    <alternativeName>
        <fullName evidence="4">5'-phosphoribosylglycinamide transformylase</fullName>
    </alternativeName>
    <alternativeName>
        <fullName evidence="4">GAR transformylase</fullName>
        <shortName evidence="4">GART</shortName>
    </alternativeName>
</protein>
<feature type="domain" description="Formyl transferase N-terminal" evidence="5">
    <location>
        <begin position="24"/>
        <end position="203"/>
    </location>
</feature>
<proteinExistence type="inferred from homology"/>
<evidence type="ECO:0000256" key="3">
    <source>
        <dbReference type="ARBA" id="ARBA00022755"/>
    </source>
</evidence>
<feature type="active site" description="Proton donor" evidence="4">
    <location>
        <position position="130"/>
    </location>
</feature>
<comment type="catalytic activity">
    <reaction evidence="4">
        <text>N(1)-(5-phospho-beta-D-ribosyl)glycinamide + (6R)-10-formyltetrahydrofolate = N(2)-formyl-N(1)-(5-phospho-beta-D-ribosyl)glycinamide + (6S)-5,6,7,8-tetrahydrofolate + H(+)</text>
        <dbReference type="Rhea" id="RHEA:15053"/>
        <dbReference type="ChEBI" id="CHEBI:15378"/>
        <dbReference type="ChEBI" id="CHEBI:57453"/>
        <dbReference type="ChEBI" id="CHEBI:143788"/>
        <dbReference type="ChEBI" id="CHEBI:147286"/>
        <dbReference type="ChEBI" id="CHEBI:195366"/>
        <dbReference type="EC" id="2.1.2.2"/>
    </reaction>
</comment>
<keyword evidence="3 4" id="KW-0658">Purine biosynthesis</keyword>
<evidence type="ECO:0000313" key="7">
    <source>
        <dbReference type="Proteomes" id="UP001526426"/>
    </source>
</evidence>
<comment type="pathway">
    <text evidence="1 4">Purine metabolism; IMP biosynthesis via de novo pathway; N(2)-formyl-N(1)-(5-phospho-D-ribosyl)glycinamide from N(1)-(5-phospho-D-ribosyl)glycinamide (10-formyl THF route): step 1/1.</text>
</comment>
<dbReference type="Pfam" id="PF00551">
    <property type="entry name" value="Formyl_trans_N"/>
    <property type="match status" value="1"/>
</dbReference>
<comment type="caution">
    <text evidence="6">The sequence shown here is derived from an EMBL/GenBank/DDBJ whole genome shotgun (WGS) entry which is preliminary data.</text>
</comment>
<reference evidence="6 7" key="1">
    <citation type="submission" date="2021-08" db="EMBL/GenBank/DDBJ databases">
        <title>Draft genome sequence of Spirulina subsalsa with high tolerance to salinity and hype-accumulation of phycocyanin.</title>
        <authorList>
            <person name="Pei H."/>
            <person name="Jiang L."/>
        </authorList>
    </citation>
    <scope>NUCLEOTIDE SEQUENCE [LARGE SCALE GENOMIC DNA]</scope>
    <source>
        <strain evidence="6 7">FACHB-351</strain>
    </source>
</reference>
<evidence type="ECO:0000313" key="6">
    <source>
        <dbReference type="EMBL" id="MCW6035509.1"/>
    </source>
</evidence>
<gene>
    <name evidence="4 6" type="primary">purN</name>
    <name evidence="6" type="ORF">K4A83_04365</name>
</gene>
<feature type="site" description="Raises pKa of active site His" evidence="4">
    <location>
        <position position="166"/>
    </location>
</feature>
<dbReference type="NCBIfam" id="TIGR00639">
    <property type="entry name" value="PurN"/>
    <property type="match status" value="1"/>
</dbReference>
<evidence type="ECO:0000256" key="4">
    <source>
        <dbReference type="HAMAP-Rule" id="MF_01930"/>
    </source>
</evidence>
<dbReference type="EMBL" id="JAIHOM010000015">
    <property type="protein sequence ID" value="MCW6035509.1"/>
    <property type="molecule type" value="Genomic_DNA"/>
</dbReference>
<keyword evidence="7" id="KW-1185">Reference proteome</keyword>
<dbReference type="GO" id="GO:0004644">
    <property type="term" value="F:phosphoribosylglycinamide formyltransferase activity"/>
    <property type="evidence" value="ECO:0007669"/>
    <property type="project" value="UniProtKB-EC"/>
</dbReference>
<feature type="binding site" evidence="4">
    <location>
        <begin position="33"/>
        <end position="35"/>
    </location>
    <ligand>
        <name>N(1)-(5-phospho-beta-D-ribosyl)glycinamide</name>
        <dbReference type="ChEBI" id="CHEBI:143788"/>
    </ligand>
</feature>
<dbReference type="CDD" id="cd08645">
    <property type="entry name" value="FMT_core_GART"/>
    <property type="match status" value="1"/>
</dbReference>
<accession>A0ABT3L1Z6</accession>
<keyword evidence="2 4" id="KW-0808">Transferase</keyword>
<name>A0ABT3L1Z6_9CYAN</name>
<evidence type="ECO:0000259" key="5">
    <source>
        <dbReference type="Pfam" id="PF00551"/>
    </source>
</evidence>
<dbReference type="PANTHER" id="PTHR43369:SF2">
    <property type="entry name" value="PHOSPHORIBOSYLGLYCINAMIDE FORMYLTRANSFERASE"/>
    <property type="match status" value="1"/>
</dbReference>
<dbReference type="SUPFAM" id="SSF53328">
    <property type="entry name" value="Formyltransferase"/>
    <property type="match status" value="1"/>
</dbReference>
<evidence type="ECO:0000256" key="1">
    <source>
        <dbReference type="ARBA" id="ARBA00005054"/>
    </source>
</evidence>
<dbReference type="InterPro" id="IPR002376">
    <property type="entry name" value="Formyl_transf_N"/>
</dbReference>
<dbReference type="InterPro" id="IPR004607">
    <property type="entry name" value="GART"/>
</dbReference>
<comment type="function">
    <text evidence="4">Catalyzes the transfer of a formyl group from 10-formyltetrahydrofolate to 5-phospho-ribosyl-glycinamide (GAR), producing 5-phospho-ribosyl-N-formylglycinamide (FGAR) and tetrahydrofolate.</text>
</comment>
<sequence>MEQTPSFISPPLIPEDLRLPETLKLGVLASGSGSNFEAIAHSIAQGQLNAQIQVLIYNKPKAKARERAERLGIPAILLNHRHFRSREALDHEIVNTFKQHDVEWVIMAGWMRIVTPVLLDAYCDRVLNIHPSLLPSFPGVDGVEQALAAGVKVTGCTVHIAKEEVDSGPILMQAAVPILPDDTSETLHARIQVQEHLIFPRAIALAALQYSE</sequence>
<feature type="binding site" evidence="4">
    <location>
        <begin position="111"/>
        <end position="114"/>
    </location>
    <ligand>
        <name>(6R)-10-formyltetrahydrofolate</name>
        <dbReference type="ChEBI" id="CHEBI:195366"/>
    </ligand>
</feature>
<comment type="similarity">
    <text evidence="4">Belongs to the GART family.</text>
</comment>
<dbReference type="InterPro" id="IPR036477">
    <property type="entry name" value="Formyl_transf_N_sf"/>
</dbReference>
<feature type="binding site" evidence="4">
    <location>
        <position position="128"/>
    </location>
    <ligand>
        <name>(6R)-10-formyltetrahydrofolate</name>
        <dbReference type="ChEBI" id="CHEBI:195366"/>
    </ligand>
</feature>
<organism evidence="6 7">
    <name type="scientific">Spirulina subsalsa FACHB-351</name>
    <dbReference type="NCBI Taxonomy" id="234711"/>
    <lineage>
        <taxon>Bacteria</taxon>
        <taxon>Bacillati</taxon>
        <taxon>Cyanobacteriota</taxon>
        <taxon>Cyanophyceae</taxon>
        <taxon>Spirulinales</taxon>
        <taxon>Spirulinaceae</taxon>
        <taxon>Spirulina</taxon>
    </lineage>
</organism>
<dbReference type="HAMAP" id="MF_01930">
    <property type="entry name" value="PurN"/>
    <property type="match status" value="1"/>
</dbReference>
<dbReference type="PANTHER" id="PTHR43369">
    <property type="entry name" value="PHOSPHORIBOSYLGLYCINAMIDE FORMYLTRANSFERASE"/>
    <property type="match status" value="1"/>
</dbReference>
<dbReference type="EC" id="2.1.2.2" evidence="4"/>
<dbReference type="Proteomes" id="UP001526426">
    <property type="component" value="Unassembled WGS sequence"/>
</dbReference>
<dbReference type="Gene3D" id="3.40.50.170">
    <property type="entry name" value="Formyl transferase, N-terminal domain"/>
    <property type="match status" value="1"/>
</dbReference>